<dbReference type="InterPro" id="IPR003126">
    <property type="entry name" value="Znf_UBR"/>
</dbReference>
<dbReference type="Proteomes" id="UP000618051">
    <property type="component" value="Unassembled WGS sequence"/>
</dbReference>
<feature type="compositionally biased region" description="Polar residues" evidence="5">
    <location>
        <begin position="160"/>
        <end position="171"/>
    </location>
</feature>
<evidence type="ECO:0000313" key="7">
    <source>
        <dbReference type="EMBL" id="KAG0119033.1"/>
    </source>
</evidence>
<dbReference type="GO" id="GO:0005813">
    <property type="term" value="C:centrosome"/>
    <property type="evidence" value="ECO:0007669"/>
    <property type="project" value="TreeGrafter"/>
</dbReference>
<dbReference type="SMART" id="SM00396">
    <property type="entry name" value="ZnF_UBR1"/>
    <property type="match status" value="1"/>
</dbReference>
<feature type="region of interest" description="Disordered" evidence="5">
    <location>
        <begin position="160"/>
        <end position="183"/>
    </location>
</feature>
<name>A0A835NPR6_9PASS</name>
<evidence type="ECO:0000256" key="3">
    <source>
        <dbReference type="ARBA" id="ARBA00022833"/>
    </source>
</evidence>
<feature type="zinc finger region" description="UBR-type" evidence="4">
    <location>
        <begin position="1613"/>
        <end position="1686"/>
    </location>
</feature>
<keyword evidence="2" id="KW-0863">Zinc-finger</keyword>
<dbReference type="InterPro" id="IPR045189">
    <property type="entry name" value="UBR4-like"/>
</dbReference>
<reference evidence="8" key="3">
    <citation type="submission" date="2022-01" db="EMBL/GenBank/DDBJ databases">
        <authorList>
            <person name="Rubenstein D.R."/>
        </authorList>
    </citation>
    <scope>NUCLEOTIDE SEQUENCE</scope>
    <source>
        <strain evidence="8">SS15</strain>
        <tissue evidence="8">Liver</tissue>
    </source>
</reference>
<proteinExistence type="predicted"/>
<feature type="compositionally biased region" description="Basic and acidic residues" evidence="5">
    <location>
        <begin position="2761"/>
        <end position="2775"/>
    </location>
</feature>
<dbReference type="GO" id="GO:0008270">
    <property type="term" value="F:zinc ion binding"/>
    <property type="evidence" value="ECO:0007669"/>
    <property type="project" value="UniProtKB-KW"/>
</dbReference>
<keyword evidence="1" id="KW-0479">Metal-binding</keyword>
<gene>
    <name evidence="8" type="ORF">IHE44_0007828</name>
    <name evidence="7" type="ORF">IHE44_014971</name>
</gene>
<sequence>MKELPQLLASVIESESEILHHDKQYEPFYSSFVALSTHYITTVCGLIPRNQLQSVAAACKVLIEFSLLRLENPDEACAVSQKHLILLIKGLCTGCSRLDRTEIITFTAMMKSAKLPQTVKTLSDVEDQKELASPVSPELRQKEVQMNFLNQLTSVFNPRVSSSPSITTETQVEGESEDQAATDQTSAAKTKSIFIAQNVASLQELGGSEKLLRVCLNLPYFLRYINRFQDAVSANSFFIMPATVADATAVRNGFHSLVIDVTMALDTLSLPVLEPLTPTRLQDVTVLALSCLYAGVSVATCMAILHVGSTQQVRTGSTSSKEEDYENDAATIVQKCLEIYEMIGQAISNSRRAGGEHYQNFQLLGAWCLLNSLFLILNLSPTALADKGKEKDPLAALRVRDIIARTKEGVGSPKLGPGKGHQGFGVLSVVLANHAIKLLSSLFQDLQVEALHKGWESDGPPAVLDVMAQSTSIQRIQRLIDSVPLTNLLLTLLSTSYRKACVLQRQRKGSMSSDASASTDSNTYYEDDFSSTEEDSSQDDDSEPILGQWFEETISPSKEKVAPPPPPPPPPLESSPRVKSPNKQSAGENGNILASRKDPELFLSLASNILNFITSSMLNSRNNFIRNYLSVSLSEQHMATLASIIKEVDKDGLKGTSDEEFAAALYHFNHSLVTSDLQSPALQNTLLQQLGVAPFSEGPWPLYIHPQSLSVLSRLLLIWQHKASAQGDPDVPECLKVWERFVGTLKQNALQGTLPSDTEDLNVEHLQLLLLIFHNFSERGRRSIMMLCIQTIVELTANMETQQSSVPLIVARLLLVFDYLLHQYSKAPVYLFEQVQYNLLTPPIGWVSGSQDSSRRTSVPLYHGFKEVEENWTKHCSSDSAPQPRFYCILSPEASEDDLNRLDSTVCEVLFSRATKYDELYTALTSLLAAGSQFDTLRRRENKNVTALEACALQYYFLILWRILGILPPSKSYMHHLAMNTPEMSDCDLLHTLRWSSRLQIPSYVVWIKDHLIKQGMKAEHAAPLIELTSSKCISVKYDVEIAEEYFARQISSFCAVDCTTILQLHEVPSLQSIYTLDAAISKIQVSLDEHFSKLAAETDPQKSSEITKNLLPATLQLIDTYATFTRSYLLRSLSEEGSSDSKPSEEKLRGYAAVLAIGSSRCKSNTLGPTLVQNLPSAVQTLCESWNNIHTNEFPNIGSWRNAFANDTIPAESYISAVQAAHLGTLCSQSLPLAASLKHTLLSLVRLTGDLIVWSDDLNPPQVIHSLLPLLLETSTESVAEISSNSLERILGPAESDEFLARVYEKLITGCYNILAHHSDPNSGLDESILEECLQHLEKQLESSQARKAMEEFFSESGELVQIMMATANENLSAKFCNRVLKFFTKLFQLTEKSPNPSLLRLCGSLAQLACVEPVRLQAWLTRMTMSPPKDSDQLDVVQENRQLLQLLTTYIVRENSQVGEGVCTVLLSTLIPMATEMLANGDGTGFPELMVVMATLASAGQGAGHLQLHGAAVDWLGRCLLFVVSDIKCLREANLCPPVPNNHHVTILECTCHIVSYLADVTNALSQSSGQGPSHLSVDGEERAIEVDSDWVEELAVEEEDSQAEDSDEDSLCNKLCTFTITQKEFMNQHWYHCHTCKMVDGVGVCTVCAKVCHKDHEISYAKYGSFFCDCGAKEDGSCLALVKRTPSSGMSSTMKESAFQSEPRVPESVIRHASTSPAEKAKVTISEGKGPDEEKPKKSSLCRNVEGCREELQSQANFSFAPLVLEMLNFLMDAIQVNFQQASAMGSSSRAQQALSELHTLDKSVEMTDQLMVPTLGSQEGAFENVRMNYSGDQGQTIRQLISAHVLRRVAMCVLSSPHGRRQHLAVSHEKGKITVLQLSALLKQADSSKRKLTLTRLASAPVPFTVLSLTGNPCKEDYLAVCGLKDCHVLTFSSSGSVSDHLVLHPQLATGNFIIKAVWLPGSQTELAIVTADFVKIYDLSVDALSPTFYFLLPSSKIRDVTFLFNEEGKNIIVIMSSAGYIYTQLMEEASSAQHGPFYVTNVLEVNHEDLKDSNGQVAGGGVSVYYSHVLQMLFFSYCQGKSFAATISRASLEVQRLFPINIKSSNGGSKTSPALCQWSEVMNHPGLVCCVQQTTGVPLVVMVKPDTFLIQEIKTLPAKAKIQDMVAIRHTACNEQQRTTMILLCEDGSLRIYMANVENTSYWLQPSLQPSSVISIMKPVRKRKAAAISKGSSHDLCNNGEVEIDQHHLNTYNIHSDNDLTTRTSSQVNFPIDFFEHNQQLTDVEFGGNDLLQVYNAQQIKHRLNSTGMYVANTKPGGFTIEVTNNNSTMVMTGMRIQIGTQAIERAPSYLEIFGRTMQLNMTRARWFDFPFTREEALQADKKLTIFIGASVDPAGVTMMDSIKIYGKTKEQFGWPDEPPEDFPSASVSNVCPPNLNQGNGTGDTESAAPAAASGTVLERLVVSSLEALESCFAVGPVNEKATLELGEEGRAQHYLLQPRGPDRSRAIPFAQSTDLKVALAKSEKNKIAAQELATVLLSMPAPSSVQQQTKSLLASLHTSRSAYHNHKDQALLSKAIQYLTSSTKEGKDLDPEVFQRLVITARSIAIMRPNNLVHYTESKLPQLETESEEGQEAQKHTEGEGCTFITQLVNHFWKLHASKPKNAFLAPACLPGLTHVEATVNALVDIIHGYCTCELDSVSFSCKQALIRVLRPRNKRRHVTLPSSPRSNTPMGDKDDDDDDDAEDKLQSSGIANGEHIRQESQEQSEVDHGDFEMVSESMVLETSENVNNGNPSPLEALLAGAEGFPPMLDIPPDADDETMVELAIALSLQQDQQGSSSSALGLQSLGLSGQAPSSSSLDAGTLSDTTASAPASDDEGSTAATDGSTLRTSPAEHGGSVGSESGGSAVDSVAGEHSVSGRSSAYGDTTAEGHPAGPGSISSSTGAISTTTGQQEGEGSEGEGEAEGDVHTSNRQEALFPLEELQLWPGQAVWLCCQRCSASLAWLPVKSERVLSSLGGFDDGLGFLGQVAVLSWRACWVCCVLGLHMVRLMLLERLLQNLPQLRNVGGVRAIPYMQVILMLTTDLDGDDEKDKGALDNLLSQLIAELGMDKKDVSKKNERSPVNEVHLVASSLISSATAAALLSSGAVDYCLHVLKSLLEYWKSQQNDEEPVATSQLLKPHTTSSPPDMSPFFLRQYVKGHAADVFEAYTQLLTEMVLRLPYQIKKIADTNSRIPPPIFDHSWFYFLSEYLMIQQTPFVRRQVRKLLLFICGSKDKYRQLRDLHTLDSHVRGIKKLLEEQGIFLRASVVTASSGSALQYDTLISLMEHLKACAEIATQRTVNWQKFCIKDDYEGVSPVLLQLLSCALCGSKVLSVASSSGASSTSSTSAPAASGSGQAAAQSKSSTKKSKKEEKEKEREGEGSGSQEDQLCTALVNQLNKFADKETLIQFLRCFLLESNSSSVRWQAHCLALHIYRMVSQFGGLELMFSFCTRFRTLIVCNPLNRNSNKSQQELLLDLMWSIWPELPAYGRKAAQFVDLLGYFSLKTQQTEKKLKEYSQKAVEILRTQNHILTNHPNSNIYKAFQLSSIPGGVPSSAAGMVVGMGPAEVLCLLGLGEQHNPFCHMET</sequence>
<evidence type="ECO:0000313" key="8">
    <source>
        <dbReference type="EMBL" id="KAI1231382.1"/>
    </source>
</evidence>
<feature type="compositionally biased region" description="Low complexity" evidence="5">
    <location>
        <begin position="2938"/>
        <end position="2960"/>
    </location>
</feature>
<dbReference type="GO" id="GO:0006511">
    <property type="term" value="P:ubiquitin-dependent protein catabolic process"/>
    <property type="evidence" value="ECO:0007669"/>
    <property type="project" value="TreeGrafter"/>
</dbReference>
<feature type="compositionally biased region" description="Polar residues" evidence="5">
    <location>
        <begin position="1691"/>
        <end position="1703"/>
    </location>
</feature>
<feature type="region of interest" description="Disordered" evidence="5">
    <location>
        <begin position="2723"/>
        <end position="2775"/>
    </location>
</feature>
<dbReference type="EMBL" id="JADDUC010000095">
    <property type="protein sequence ID" value="KAG0119033.1"/>
    <property type="molecule type" value="Genomic_DNA"/>
</dbReference>
<accession>A0A835NPR6</accession>
<dbReference type="GO" id="GO:0016020">
    <property type="term" value="C:membrane"/>
    <property type="evidence" value="ECO:0007669"/>
    <property type="project" value="TreeGrafter"/>
</dbReference>
<dbReference type="CDD" id="cd19680">
    <property type="entry name" value="UBR-box_UBR4"/>
    <property type="match status" value="1"/>
</dbReference>
<feature type="compositionally biased region" description="Pro residues" evidence="5">
    <location>
        <begin position="562"/>
        <end position="573"/>
    </location>
</feature>
<dbReference type="OrthoDB" id="30336at2759"/>
<feature type="region of interest" description="Disordered" evidence="5">
    <location>
        <begin position="1691"/>
        <end position="1742"/>
    </location>
</feature>
<dbReference type="Pfam" id="PF02207">
    <property type="entry name" value="zf-UBR"/>
    <property type="match status" value="1"/>
</dbReference>
<feature type="domain" description="UBR-type" evidence="6">
    <location>
        <begin position="1613"/>
        <end position="1686"/>
    </location>
</feature>
<keyword evidence="3" id="KW-0862">Zinc</keyword>
<dbReference type="EMBL" id="JADDUC020000026">
    <property type="protein sequence ID" value="KAI1231382.1"/>
    <property type="molecule type" value="Genomic_DNA"/>
</dbReference>
<dbReference type="PANTHER" id="PTHR21725:SF1">
    <property type="entry name" value="E3 UBIQUITIN-PROTEIN LIGASE UBR4"/>
    <property type="match status" value="1"/>
</dbReference>
<dbReference type="InterPro" id="IPR045841">
    <property type="entry name" value="E3_UBR4_N"/>
</dbReference>
<feature type="region of interest" description="Disordered" evidence="5">
    <location>
        <begin position="556"/>
        <end position="593"/>
    </location>
</feature>
<feature type="compositionally biased region" description="Low complexity" evidence="5">
    <location>
        <begin position="510"/>
        <end position="521"/>
    </location>
</feature>
<dbReference type="PANTHER" id="PTHR21725">
    <property type="entry name" value="E3 UBIQUITIN-PROTEIN LIGASE UBR4"/>
    <property type="match status" value="1"/>
</dbReference>
<evidence type="ECO:0000256" key="1">
    <source>
        <dbReference type="ARBA" id="ARBA00022723"/>
    </source>
</evidence>
<feature type="compositionally biased region" description="Acidic residues" evidence="5">
    <location>
        <begin position="2961"/>
        <end position="2970"/>
    </location>
</feature>
<feature type="region of interest" description="Disordered" evidence="5">
    <location>
        <begin position="3386"/>
        <end position="3430"/>
    </location>
</feature>
<feature type="compositionally biased region" description="Basic and acidic residues" evidence="5">
    <location>
        <begin position="3415"/>
        <end position="3426"/>
    </location>
</feature>
<reference evidence="8 9" key="2">
    <citation type="journal article" date="2021" name="J. Hered.">
        <title>Feather Gene Expression Elucidates the Developmental Basis of Plumage Iridescence in African Starlings.</title>
        <authorList>
            <person name="Rubenstein D.R."/>
            <person name="Corvelo A."/>
            <person name="MacManes M.D."/>
            <person name="Maia R."/>
            <person name="Narzisi G."/>
            <person name="Rousaki A."/>
            <person name="Vandenabeele P."/>
            <person name="Shawkey M.D."/>
            <person name="Solomon J."/>
        </authorList>
    </citation>
    <scope>NUCLEOTIDE SEQUENCE [LARGE SCALE GENOMIC DNA]</scope>
    <source>
        <strain evidence="8">SS15</strain>
    </source>
</reference>
<evidence type="ECO:0000256" key="2">
    <source>
        <dbReference type="ARBA" id="ARBA00022771"/>
    </source>
</evidence>
<dbReference type="SUPFAM" id="SSF50978">
    <property type="entry name" value="WD40 repeat-like"/>
    <property type="match status" value="1"/>
</dbReference>
<evidence type="ECO:0000313" key="9">
    <source>
        <dbReference type="Proteomes" id="UP000618051"/>
    </source>
</evidence>
<dbReference type="PROSITE" id="PS51157">
    <property type="entry name" value="ZF_UBR"/>
    <property type="match status" value="1"/>
</dbReference>
<feature type="compositionally biased region" description="Low complexity" evidence="5">
    <location>
        <begin position="2844"/>
        <end position="2866"/>
    </location>
</feature>
<dbReference type="InterPro" id="IPR047509">
    <property type="entry name" value="UBR4-like_UBR-box"/>
</dbReference>
<protein>
    <recommendedName>
        <fullName evidence="6">UBR-type domain-containing protein</fullName>
    </recommendedName>
</protein>
<evidence type="ECO:0000256" key="5">
    <source>
        <dbReference type="SAM" id="MobiDB-lite"/>
    </source>
</evidence>
<feature type="region of interest" description="Disordered" evidence="5">
    <location>
        <begin position="2844"/>
        <end position="2974"/>
    </location>
</feature>
<comment type="caution">
    <text evidence="7">The sequence shown here is derived from an EMBL/GenBank/DDBJ whole genome shotgun (WGS) entry which is preliminary data.</text>
</comment>
<evidence type="ECO:0000256" key="4">
    <source>
        <dbReference type="PROSITE-ProRule" id="PRU00508"/>
    </source>
</evidence>
<dbReference type="InterPro" id="IPR036322">
    <property type="entry name" value="WD40_repeat_dom_sf"/>
</dbReference>
<keyword evidence="9" id="KW-1185">Reference proteome</keyword>
<feature type="compositionally biased region" description="Polar residues" evidence="5">
    <location>
        <begin position="2727"/>
        <end position="2736"/>
    </location>
</feature>
<evidence type="ECO:0000259" key="6">
    <source>
        <dbReference type="PROSITE" id="PS51157"/>
    </source>
</evidence>
<feature type="compositionally biased region" description="Polar residues" evidence="5">
    <location>
        <begin position="2885"/>
        <end position="2895"/>
    </location>
</feature>
<dbReference type="GO" id="GO:0004842">
    <property type="term" value="F:ubiquitin-protein transferase activity"/>
    <property type="evidence" value="ECO:0007669"/>
    <property type="project" value="TreeGrafter"/>
</dbReference>
<feature type="compositionally biased region" description="Low complexity" evidence="5">
    <location>
        <begin position="2909"/>
        <end position="2919"/>
    </location>
</feature>
<dbReference type="GO" id="GO:0005829">
    <property type="term" value="C:cytosol"/>
    <property type="evidence" value="ECO:0007669"/>
    <property type="project" value="TreeGrafter"/>
</dbReference>
<organism evidence="7">
    <name type="scientific">Lamprotornis superbus</name>
    <dbReference type="NCBI Taxonomy" id="245042"/>
    <lineage>
        <taxon>Eukaryota</taxon>
        <taxon>Metazoa</taxon>
        <taxon>Chordata</taxon>
        <taxon>Craniata</taxon>
        <taxon>Vertebrata</taxon>
        <taxon>Euteleostomi</taxon>
        <taxon>Archelosauria</taxon>
        <taxon>Archosauria</taxon>
        <taxon>Dinosauria</taxon>
        <taxon>Saurischia</taxon>
        <taxon>Theropoda</taxon>
        <taxon>Coelurosauria</taxon>
        <taxon>Aves</taxon>
        <taxon>Neognathae</taxon>
        <taxon>Neoaves</taxon>
        <taxon>Telluraves</taxon>
        <taxon>Australaves</taxon>
        <taxon>Passeriformes</taxon>
        <taxon>Sturnidae</taxon>
        <taxon>Lamprotornis</taxon>
    </lineage>
</organism>
<dbReference type="GO" id="GO:0005654">
    <property type="term" value="C:nucleoplasm"/>
    <property type="evidence" value="ECO:0007669"/>
    <property type="project" value="TreeGrafter"/>
</dbReference>
<feature type="region of interest" description="Disordered" evidence="5">
    <location>
        <begin position="504"/>
        <end position="543"/>
    </location>
</feature>
<feature type="compositionally biased region" description="Acidic residues" evidence="5">
    <location>
        <begin position="525"/>
        <end position="543"/>
    </location>
</feature>
<feature type="compositionally biased region" description="Low complexity" evidence="5">
    <location>
        <begin position="3386"/>
        <end position="3409"/>
    </location>
</feature>
<dbReference type="Pfam" id="PF19423">
    <property type="entry name" value="E3_UBR4_N"/>
    <property type="match status" value="1"/>
</dbReference>
<reference evidence="7" key="1">
    <citation type="submission" date="2020-10" db="EMBL/GenBank/DDBJ databases">
        <title>Feather gene expression reveals the developmental basis of iridescence in African starlings.</title>
        <authorList>
            <person name="Rubenstein D.R."/>
        </authorList>
    </citation>
    <scope>NUCLEOTIDE SEQUENCE</scope>
    <source>
        <strain evidence="7">SS15</strain>
        <tissue evidence="7">Liver</tissue>
    </source>
</reference>
<feature type="compositionally biased region" description="Acidic residues" evidence="5">
    <location>
        <begin position="2740"/>
        <end position="2749"/>
    </location>
</feature>